<reference evidence="1 2" key="1">
    <citation type="submission" date="2017-04" db="EMBL/GenBank/DDBJ databases">
        <title>Comparative genome analysis of Subtercola boreus.</title>
        <authorList>
            <person name="Cho Y.-J."/>
            <person name="Cho A."/>
            <person name="Kim O.-S."/>
            <person name="Lee J.-I."/>
        </authorList>
    </citation>
    <scope>NUCLEOTIDE SEQUENCE [LARGE SCALE GENOMIC DNA]</scope>
    <source>
        <strain evidence="1 2">P28004</strain>
    </source>
</reference>
<evidence type="ECO:0000313" key="2">
    <source>
        <dbReference type="Proteomes" id="UP000257080"/>
    </source>
</evidence>
<dbReference type="InterPro" id="IPR043132">
    <property type="entry name" value="BCAT-like_C"/>
</dbReference>
<organism evidence="1 2">
    <name type="scientific">Subtercola boreus</name>
    <dbReference type="NCBI Taxonomy" id="120213"/>
    <lineage>
        <taxon>Bacteria</taxon>
        <taxon>Bacillati</taxon>
        <taxon>Actinomycetota</taxon>
        <taxon>Actinomycetes</taxon>
        <taxon>Micrococcales</taxon>
        <taxon>Microbacteriaceae</taxon>
        <taxon>Subtercola</taxon>
    </lineage>
</organism>
<comment type="caution">
    <text evidence="1">The sequence shown here is derived from an EMBL/GenBank/DDBJ whole genome shotgun (WGS) entry which is preliminary data.</text>
</comment>
<protein>
    <recommendedName>
        <fullName evidence="3">Aminotransferase class IV</fullName>
    </recommendedName>
</protein>
<dbReference type="Proteomes" id="UP000257080">
    <property type="component" value="Unassembled WGS sequence"/>
</dbReference>
<dbReference type="RefSeq" id="WP_172582727.1">
    <property type="nucleotide sequence ID" value="NZ_NBXC01000013.1"/>
</dbReference>
<accession>A0A3E0WCU9</accession>
<dbReference type="InterPro" id="IPR001544">
    <property type="entry name" value="Aminotrans_IV"/>
</dbReference>
<dbReference type="SUPFAM" id="SSF56752">
    <property type="entry name" value="D-aminoacid aminotransferase-like PLP-dependent enzymes"/>
    <property type="match status" value="1"/>
</dbReference>
<name>A0A3E0WCU9_9MICO</name>
<evidence type="ECO:0000313" key="1">
    <source>
        <dbReference type="EMBL" id="RFA27862.1"/>
    </source>
</evidence>
<dbReference type="GO" id="GO:0003824">
    <property type="term" value="F:catalytic activity"/>
    <property type="evidence" value="ECO:0007669"/>
    <property type="project" value="InterPro"/>
</dbReference>
<dbReference type="Gene3D" id="3.20.10.10">
    <property type="entry name" value="D-amino Acid Aminotransferase, subunit A, domain 2"/>
    <property type="match status" value="1"/>
</dbReference>
<evidence type="ECO:0008006" key="3">
    <source>
        <dbReference type="Google" id="ProtNLM"/>
    </source>
</evidence>
<sequence length="269" mass="29196">MTDSPSPDARRFVYRDGSLVGVALAPDDRQGLEVADSWLVDSGRVRAIDLHRQRFMRSAEAAGFDDETALADFWAAAVSAIPPIHRWFPRAELSRTRSGRWELSILMRLAPPLSASVVLRTHAGPDPRSIRNRKGPDLLTLASLRDEARIDGVDELVLLGPDGAVADGTTTALLWWRGDELRMPPPDLERVDSVTARSVLVLAAALGVRAGSERVRPADLGGTEVWAVNALHGIRVVSAWRGGPAVVAEPGRQALWQRRLGALARPLAP</sequence>
<gene>
    <name evidence="1" type="ORF">B7R25_05905</name>
</gene>
<dbReference type="InterPro" id="IPR036038">
    <property type="entry name" value="Aminotransferase-like"/>
</dbReference>
<proteinExistence type="predicted"/>
<dbReference type="EMBL" id="NBXE01000018">
    <property type="protein sequence ID" value="RFA27862.1"/>
    <property type="molecule type" value="Genomic_DNA"/>
</dbReference>
<dbReference type="AlphaFoldDB" id="A0A3E0WCU9"/>
<dbReference type="Pfam" id="PF01063">
    <property type="entry name" value="Aminotran_4"/>
    <property type="match status" value="1"/>
</dbReference>